<comment type="caution">
    <text evidence="2">The sequence shown here is derived from an EMBL/GenBank/DDBJ whole genome shotgun (WGS) entry which is preliminary data.</text>
</comment>
<dbReference type="Gene3D" id="3.40.50.880">
    <property type="match status" value="1"/>
</dbReference>
<feature type="transmembrane region" description="Helical" evidence="1">
    <location>
        <begin position="36"/>
        <end position="54"/>
    </location>
</feature>
<sequence>MSPAPALYYGLLAFCLLLGLALTALAWRRPRQRQRALRMLAGAVAAAALWFTAFPPQRQLPAARAEAILLTEGYAPDTLRQLLRQLGAGTPVWKYGTVENAPKARPIASLLTLAEQRPALRRLHILGHGLPTADLPLLKALIVRQHTGMLFTGFRSAFWPDKLALGEAFTIEGAVDLPTGAKEAWVVLHAAGGARDSVRLAVASHGSFRLRYQPKTAGLAIYALLLRQSGQPLLTEPVPIEITSPALPAVLLLAATPSFEFKFLKNYLAEAHYPVGLRTSVSRGLVQTDFVNQPTVNLTQLTPALLARYAVVVADAGTLAALSSAETQALQAAVRNGRLGLVALAEAAPLPRNALARADFTVLPRPATPANLPALAWPDVPGEARAPLPAQLQPRPNLRPLVRGPQQAIAAASRRVGLGAVVVSVVPETFRWGLQGHLSVYASFWNRLLQAAVPPAPEVARWRTGTRWPRVAQPLTLHLATATLPPVPPTVAALAGGPAVRLALRQDTRLPEWSTAQFWPGAAGWHRISGPGRASFTFYVYPPTVWQGPEVQQRQQAAMIQAGNALPVAQGASAAIDTVTETWPAGWFFGLFLLAAGYLWLEEKL</sequence>
<evidence type="ECO:0000256" key="1">
    <source>
        <dbReference type="SAM" id="Phobius"/>
    </source>
</evidence>
<evidence type="ECO:0000313" key="3">
    <source>
        <dbReference type="Proteomes" id="UP001501469"/>
    </source>
</evidence>
<keyword evidence="1" id="KW-0472">Membrane</keyword>
<reference evidence="3" key="1">
    <citation type="journal article" date="2019" name="Int. J. Syst. Evol. Microbiol.">
        <title>The Global Catalogue of Microorganisms (GCM) 10K type strain sequencing project: providing services to taxonomists for standard genome sequencing and annotation.</title>
        <authorList>
            <consortium name="The Broad Institute Genomics Platform"/>
            <consortium name="The Broad Institute Genome Sequencing Center for Infectious Disease"/>
            <person name="Wu L."/>
            <person name="Ma J."/>
        </authorList>
    </citation>
    <scope>NUCLEOTIDE SEQUENCE [LARGE SCALE GENOMIC DNA]</scope>
    <source>
        <strain evidence="3">JCM 17225</strain>
    </source>
</reference>
<dbReference type="SUPFAM" id="SSF52317">
    <property type="entry name" value="Class I glutamine amidotransferase-like"/>
    <property type="match status" value="1"/>
</dbReference>
<accession>A0ABP7UMC4</accession>
<feature type="transmembrane region" description="Helical" evidence="1">
    <location>
        <begin position="6"/>
        <end position="27"/>
    </location>
</feature>
<dbReference type="EMBL" id="BAABDK010000029">
    <property type="protein sequence ID" value="GAA4046748.1"/>
    <property type="molecule type" value="Genomic_DNA"/>
</dbReference>
<keyword evidence="1" id="KW-0812">Transmembrane</keyword>
<evidence type="ECO:0000313" key="2">
    <source>
        <dbReference type="EMBL" id="GAA4046748.1"/>
    </source>
</evidence>
<gene>
    <name evidence="2" type="ORF">GCM10022409_36010</name>
</gene>
<dbReference type="Proteomes" id="UP001501469">
    <property type="component" value="Unassembled WGS sequence"/>
</dbReference>
<dbReference type="InterPro" id="IPR029062">
    <property type="entry name" value="Class_I_gatase-like"/>
</dbReference>
<evidence type="ECO:0008006" key="4">
    <source>
        <dbReference type="Google" id="ProtNLM"/>
    </source>
</evidence>
<keyword evidence="3" id="KW-1185">Reference proteome</keyword>
<organism evidence="2 3">
    <name type="scientific">Hymenobacter glaciei</name>
    <dbReference type="NCBI Taxonomy" id="877209"/>
    <lineage>
        <taxon>Bacteria</taxon>
        <taxon>Pseudomonadati</taxon>
        <taxon>Bacteroidota</taxon>
        <taxon>Cytophagia</taxon>
        <taxon>Cytophagales</taxon>
        <taxon>Hymenobacteraceae</taxon>
        <taxon>Hymenobacter</taxon>
    </lineage>
</organism>
<keyword evidence="1" id="KW-1133">Transmembrane helix</keyword>
<proteinExistence type="predicted"/>
<name>A0ABP7UMC4_9BACT</name>
<protein>
    <recommendedName>
        <fullName evidence="4">Aerotolerance regulator N-terminal domain-containing protein</fullName>
    </recommendedName>
</protein>